<dbReference type="CDD" id="cd03713">
    <property type="entry name" value="EFG_mtEFG_C"/>
    <property type="match status" value="1"/>
</dbReference>
<sequence length="714" mass="79439">MKNLDKYRNIGISAHIDSGKTTLTERVLYYSGRIHKVREVRGGDGGATMDSMDLERERGITIASAATQVQWKDTTINIIDTPGHVDFTVEVERSLRVLDGAVLVLCSVGGVQSQSLTVDRQMKRYGVPRIAFINKMDRTGADSASVIQQIEEKLHVVPLPLQIPMGEGAQFEGVIDLVTMQAVTYEGEQGEDEIFGEIPEQFKEAAEEARSAMLETLSMFSDDLMVALLEEAEVPVEDIYTVIRDATLSHEITPVMMGTAFKNKGVQTLLDAVVRFLPSPLDREISAIDLDAQQKAIKEGQEKTDSESFRTKLSHSSDKPLVAMAFKIVDETFGQLTYMRIYQGKIEKGQSYINTRTGNSTRFGRLVRMHADSREDVDCGEAGDIIAAVGMECASGDTFCSDDVNFALESIFVPEPVIRLSIEPLDRDGADRLAKAIQRFNREDPTFHVMTDEETNQTIIAGMGQLHLDVYIERIKREYKVECIVGEPRVAYRETPTIPVEYNHKHKKQTGGSGQYAHVVGQIEPIAVENDSETYEFINDISQGRIPREYIPAVDKGFQRALVKGPLCECEVVGVKATLSDGSYHDVDSSEMAFNVAGFNCMRDALKKANMALLEPIMKLEVEVPEEYQGAVSGHVAQKRGVINTSETKMGTSIFIAEVPLANMFDYANELRSMTQGKGGFSMEFSRYSQVPRNIQEEVVARRLKEKEERMATA</sequence>
<dbReference type="Gene3D" id="3.30.70.240">
    <property type="match status" value="1"/>
</dbReference>
<evidence type="ECO:0000256" key="5">
    <source>
        <dbReference type="ARBA" id="ARBA00022917"/>
    </source>
</evidence>
<dbReference type="InterPro" id="IPR005225">
    <property type="entry name" value="Small_GTP-bd"/>
</dbReference>
<dbReference type="GO" id="GO:0003924">
    <property type="term" value="F:GTPase activity"/>
    <property type="evidence" value="ECO:0007669"/>
    <property type="project" value="InterPro"/>
</dbReference>
<feature type="binding site" evidence="8">
    <location>
        <begin position="80"/>
        <end position="84"/>
    </location>
    <ligand>
        <name>GTP</name>
        <dbReference type="ChEBI" id="CHEBI:37565"/>
    </ligand>
</feature>
<dbReference type="CDD" id="cd01434">
    <property type="entry name" value="EFG_mtEFG1_IV"/>
    <property type="match status" value="1"/>
</dbReference>
<keyword evidence="5 8" id="KW-0648">Protein biosynthesis</keyword>
<evidence type="ECO:0000256" key="7">
    <source>
        <dbReference type="ARBA" id="ARBA00024731"/>
    </source>
</evidence>
<dbReference type="CDD" id="cd04091">
    <property type="entry name" value="mtEFG1_II_like"/>
    <property type="match status" value="1"/>
</dbReference>
<dbReference type="InterPro" id="IPR035649">
    <property type="entry name" value="EFG_V"/>
</dbReference>
<dbReference type="InterPro" id="IPR035647">
    <property type="entry name" value="EFG_III/V"/>
</dbReference>
<protein>
    <recommendedName>
        <fullName evidence="2 8">Elongation factor G</fullName>
        <shortName evidence="8">EF-G</shortName>
    </recommendedName>
</protein>
<dbReference type="GO" id="GO:0005737">
    <property type="term" value="C:cytoplasm"/>
    <property type="evidence" value="ECO:0007669"/>
    <property type="project" value="UniProtKB-SubCell"/>
</dbReference>
<evidence type="ECO:0000256" key="6">
    <source>
        <dbReference type="ARBA" id="ARBA00023134"/>
    </source>
</evidence>
<dbReference type="InterPro" id="IPR027417">
    <property type="entry name" value="P-loop_NTPase"/>
</dbReference>
<dbReference type="GO" id="GO:0003746">
    <property type="term" value="F:translation elongation factor activity"/>
    <property type="evidence" value="ECO:0007669"/>
    <property type="project" value="UniProtKB-UniRule"/>
</dbReference>
<dbReference type="SMART" id="SM00889">
    <property type="entry name" value="EFG_IV"/>
    <property type="match status" value="1"/>
</dbReference>
<dbReference type="NCBIfam" id="TIGR00484">
    <property type="entry name" value="EF-G"/>
    <property type="match status" value="1"/>
</dbReference>
<dbReference type="NCBIfam" id="TIGR00231">
    <property type="entry name" value="small_GTP"/>
    <property type="match status" value="1"/>
</dbReference>
<keyword evidence="3 8" id="KW-0547">Nucleotide-binding</keyword>
<dbReference type="InterPro" id="IPR014721">
    <property type="entry name" value="Ribsml_uS5_D2-typ_fold_subgr"/>
</dbReference>
<dbReference type="AlphaFoldDB" id="A0A517W1J6"/>
<dbReference type="InterPro" id="IPR000640">
    <property type="entry name" value="EFG_V-like"/>
</dbReference>
<dbReference type="GO" id="GO:0005525">
    <property type="term" value="F:GTP binding"/>
    <property type="evidence" value="ECO:0007669"/>
    <property type="project" value="UniProtKB-UniRule"/>
</dbReference>
<dbReference type="InterPro" id="IPR031157">
    <property type="entry name" value="G_TR_CS"/>
</dbReference>
<name>A0A517W1J6_9PLAN</name>
<dbReference type="FunFam" id="3.30.230.10:FF:000003">
    <property type="entry name" value="Elongation factor G"/>
    <property type="match status" value="1"/>
</dbReference>
<dbReference type="Pfam" id="PF03144">
    <property type="entry name" value="GTP_EFTU_D2"/>
    <property type="match status" value="1"/>
</dbReference>
<dbReference type="InterPro" id="IPR004161">
    <property type="entry name" value="EFTu-like_2"/>
</dbReference>
<dbReference type="SUPFAM" id="SSF54980">
    <property type="entry name" value="EF-G C-terminal domain-like"/>
    <property type="match status" value="2"/>
</dbReference>
<feature type="binding site" evidence="8">
    <location>
        <begin position="134"/>
        <end position="137"/>
    </location>
    <ligand>
        <name>GTP</name>
        <dbReference type="ChEBI" id="CHEBI:37565"/>
    </ligand>
</feature>
<evidence type="ECO:0000256" key="3">
    <source>
        <dbReference type="ARBA" id="ARBA00022741"/>
    </source>
</evidence>
<evidence type="ECO:0000259" key="9">
    <source>
        <dbReference type="PROSITE" id="PS51722"/>
    </source>
</evidence>
<dbReference type="FunFam" id="2.40.30.10:FF:000022">
    <property type="entry name" value="Elongation factor G, mitochondrial"/>
    <property type="match status" value="1"/>
</dbReference>
<dbReference type="FunFam" id="3.30.70.240:FF:000001">
    <property type="entry name" value="Elongation factor G"/>
    <property type="match status" value="1"/>
</dbReference>
<dbReference type="Pfam" id="PF03764">
    <property type="entry name" value="EFG_IV"/>
    <property type="match status" value="1"/>
</dbReference>
<dbReference type="InterPro" id="IPR005517">
    <property type="entry name" value="Transl_elong_EFG/EF2_IV"/>
</dbReference>
<evidence type="ECO:0000256" key="2">
    <source>
        <dbReference type="ARBA" id="ARBA00017872"/>
    </source>
</evidence>
<dbReference type="InterPro" id="IPR004540">
    <property type="entry name" value="Transl_elong_EFG/EF2"/>
</dbReference>
<dbReference type="NCBIfam" id="NF009381">
    <property type="entry name" value="PRK12740.1-5"/>
    <property type="match status" value="1"/>
</dbReference>
<keyword evidence="4 8" id="KW-0251">Elongation factor</keyword>
<dbReference type="Gene3D" id="3.30.70.870">
    <property type="entry name" value="Elongation Factor G (Translational Gtpase), domain 3"/>
    <property type="match status" value="1"/>
</dbReference>
<keyword evidence="8" id="KW-0963">Cytoplasm</keyword>
<evidence type="ECO:0000256" key="8">
    <source>
        <dbReference type="HAMAP-Rule" id="MF_00054"/>
    </source>
</evidence>
<dbReference type="InterPro" id="IPR041095">
    <property type="entry name" value="EFG_II"/>
</dbReference>
<dbReference type="FunFam" id="3.30.70.870:FF:000001">
    <property type="entry name" value="Elongation factor G"/>
    <property type="match status" value="1"/>
</dbReference>
<dbReference type="InterPro" id="IPR020568">
    <property type="entry name" value="Ribosomal_Su5_D2-typ_SF"/>
</dbReference>
<dbReference type="PROSITE" id="PS00301">
    <property type="entry name" value="G_TR_1"/>
    <property type="match status" value="1"/>
</dbReference>
<keyword evidence="6 8" id="KW-0342">GTP-binding</keyword>
<dbReference type="PROSITE" id="PS51722">
    <property type="entry name" value="G_TR_2"/>
    <property type="match status" value="1"/>
</dbReference>
<dbReference type="CDD" id="cd01886">
    <property type="entry name" value="EF-G"/>
    <property type="match status" value="1"/>
</dbReference>
<dbReference type="CDD" id="cd16262">
    <property type="entry name" value="EFG_III"/>
    <property type="match status" value="1"/>
</dbReference>
<reference evidence="10 11" key="1">
    <citation type="submission" date="2019-03" db="EMBL/GenBank/DDBJ databases">
        <title>Deep-cultivation of Planctomycetes and their phenomic and genomic characterization uncovers novel biology.</title>
        <authorList>
            <person name="Wiegand S."/>
            <person name="Jogler M."/>
            <person name="Boedeker C."/>
            <person name="Pinto D."/>
            <person name="Vollmers J."/>
            <person name="Rivas-Marin E."/>
            <person name="Kohn T."/>
            <person name="Peeters S.H."/>
            <person name="Heuer A."/>
            <person name="Rast P."/>
            <person name="Oberbeckmann S."/>
            <person name="Bunk B."/>
            <person name="Jeske O."/>
            <person name="Meyerdierks A."/>
            <person name="Storesund J.E."/>
            <person name="Kallscheuer N."/>
            <person name="Luecker S."/>
            <person name="Lage O.M."/>
            <person name="Pohl T."/>
            <person name="Merkel B.J."/>
            <person name="Hornburger P."/>
            <person name="Mueller R.-W."/>
            <person name="Bruemmer F."/>
            <person name="Labrenz M."/>
            <person name="Spormann A.M."/>
            <person name="Op den Camp H."/>
            <person name="Overmann J."/>
            <person name="Amann R."/>
            <person name="Jetten M.S.M."/>
            <person name="Mascher T."/>
            <person name="Medema M.H."/>
            <person name="Devos D.P."/>
            <person name="Kaster A.-K."/>
            <person name="Ovreas L."/>
            <person name="Rohde M."/>
            <person name="Galperin M.Y."/>
            <person name="Jogler C."/>
        </authorList>
    </citation>
    <scope>NUCLEOTIDE SEQUENCE [LARGE SCALE GENOMIC DNA]</scope>
    <source>
        <strain evidence="10 11">V144</strain>
    </source>
</reference>
<comment type="subcellular location">
    <subcellularLocation>
        <location evidence="8">Cytoplasm</location>
    </subcellularLocation>
</comment>
<evidence type="ECO:0000256" key="1">
    <source>
        <dbReference type="ARBA" id="ARBA00005870"/>
    </source>
</evidence>
<evidence type="ECO:0000256" key="4">
    <source>
        <dbReference type="ARBA" id="ARBA00022768"/>
    </source>
</evidence>
<dbReference type="InterPro" id="IPR000795">
    <property type="entry name" value="T_Tr_GTP-bd_dom"/>
</dbReference>
<organism evidence="10 11">
    <name type="scientific">Gimesia aquarii</name>
    <dbReference type="NCBI Taxonomy" id="2527964"/>
    <lineage>
        <taxon>Bacteria</taxon>
        <taxon>Pseudomonadati</taxon>
        <taxon>Planctomycetota</taxon>
        <taxon>Planctomycetia</taxon>
        <taxon>Planctomycetales</taxon>
        <taxon>Planctomycetaceae</taxon>
        <taxon>Gimesia</taxon>
    </lineage>
</organism>
<dbReference type="Gene3D" id="3.40.50.300">
    <property type="entry name" value="P-loop containing nucleotide triphosphate hydrolases"/>
    <property type="match status" value="1"/>
</dbReference>
<evidence type="ECO:0000313" key="10">
    <source>
        <dbReference type="EMBL" id="QDT99118.1"/>
    </source>
</evidence>
<comment type="function">
    <text evidence="7 8">Catalyzes the GTP-dependent ribosomal translocation step during translation elongation. During this step, the ribosome changes from the pre-translocational (PRE) to the post-translocational (POST) state as the newly formed A-site-bound peptidyl-tRNA and P-site-bound deacylated tRNA move to the P and E sites, respectively. Catalyzes the coordinated movement of the two tRNA molecules, the mRNA and conformational changes in the ribosome.</text>
</comment>
<dbReference type="SUPFAM" id="SSF54211">
    <property type="entry name" value="Ribosomal protein S5 domain 2-like"/>
    <property type="match status" value="1"/>
</dbReference>
<dbReference type="PRINTS" id="PR00315">
    <property type="entry name" value="ELONGATNFCT"/>
</dbReference>
<dbReference type="FunFam" id="3.40.50.300:FF:000029">
    <property type="entry name" value="Elongation factor G"/>
    <property type="match status" value="1"/>
</dbReference>
<evidence type="ECO:0000313" key="11">
    <source>
        <dbReference type="Proteomes" id="UP000318704"/>
    </source>
</evidence>
<dbReference type="PANTHER" id="PTHR43636:SF2">
    <property type="entry name" value="ELONGATION FACTOR G, MITOCHONDRIAL"/>
    <property type="match status" value="1"/>
</dbReference>
<dbReference type="KEGG" id="gaw:V144x_46280"/>
<feature type="binding site" evidence="8">
    <location>
        <begin position="14"/>
        <end position="21"/>
    </location>
    <ligand>
        <name>GTP</name>
        <dbReference type="ChEBI" id="CHEBI:37565"/>
    </ligand>
</feature>
<dbReference type="Pfam" id="PF14492">
    <property type="entry name" value="EFG_III"/>
    <property type="match status" value="1"/>
</dbReference>
<dbReference type="Pfam" id="PF00679">
    <property type="entry name" value="EFG_C"/>
    <property type="match status" value="1"/>
</dbReference>
<dbReference type="Proteomes" id="UP000318704">
    <property type="component" value="Chromosome"/>
</dbReference>
<dbReference type="InterPro" id="IPR047872">
    <property type="entry name" value="EFG_IV"/>
</dbReference>
<dbReference type="RefSeq" id="WP_144988336.1">
    <property type="nucleotide sequence ID" value="NZ_CP037920.1"/>
</dbReference>
<feature type="domain" description="Tr-type G" evidence="9">
    <location>
        <begin position="5"/>
        <end position="281"/>
    </location>
</feature>
<dbReference type="SUPFAM" id="SSF50447">
    <property type="entry name" value="Translation proteins"/>
    <property type="match status" value="1"/>
</dbReference>
<dbReference type="Gene3D" id="2.40.30.10">
    <property type="entry name" value="Translation factors"/>
    <property type="match status" value="1"/>
</dbReference>
<dbReference type="EMBL" id="CP037920">
    <property type="protein sequence ID" value="QDT99118.1"/>
    <property type="molecule type" value="Genomic_DNA"/>
</dbReference>
<dbReference type="PANTHER" id="PTHR43636">
    <property type="entry name" value="ELONGATION FACTOR G, MITOCHONDRIAL"/>
    <property type="match status" value="1"/>
</dbReference>
<comment type="similarity">
    <text evidence="1 8">Belongs to the TRAFAC class translation factor GTPase superfamily. Classic translation factor GTPase family. EF-G/EF-2 subfamily.</text>
</comment>
<dbReference type="Pfam" id="PF00009">
    <property type="entry name" value="GTP_EFTU"/>
    <property type="match status" value="1"/>
</dbReference>
<dbReference type="HAMAP" id="MF_00054_B">
    <property type="entry name" value="EF_G_EF_2_B"/>
    <property type="match status" value="1"/>
</dbReference>
<accession>A0A517W1J6</accession>
<dbReference type="SMART" id="SM00838">
    <property type="entry name" value="EFG_C"/>
    <property type="match status" value="1"/>
</dbReference>
<dbReference type="Gene3D" id="3.30.230.10">
    <property type="match status" value="1"/>
</dbReference>
<dbReference type="InterPro" id="IPR009022">
    <property type="entry name" value="EFG_III"/>
</dbReference>
<dbReference type="SUPFAM" id="SSF52540">
    <property type="entry name" value="P-loop containing nucleoside triphosphate hydrolases"/>
    <property type="match status" value="1"/>
</dbReference>
<dbReference type="InterPro" id="IPR009000">
    <property type="entry name" value="Transl_B-barrel_sf"/>
</dbReference>
<gene>
    <name evidence="10" type="primary">fusA_2</name>
    <name evidence="8" type="synonym">fusA</name>
    <name evidence="10" type="ORF">V144x_46280</name>
</gene>
<proteinExistence type="inferred from homology"/>